<keyword evidence="3" id="KW-0678">Repressor</keyword>
<evidence type="ECO:0000256" key="5">
    <source>
        <dbReference type="ARBA" id="ARBA00023015"/>
    </source>
</evidence>
<dbReference type="Proteomes" id="UP000010802">
    <property type="component" value="Chromosome"/>
</dbReference>
<dbReference type="OrthoDB" id="9796126at2"/>
<comment type="similarity">
    <text evidence="1">Belongs to the FlgM family.</text>
</comment>
<keyword evidence="5" id="KW-0805">Transcription regulation</keyword>
<keyword evidence="4" id="KW-1005">Bacterial flagellum biogenesis</keyword>
<dbReference type="GO" id="GO:0044781">
    <property type="term" value="P:bacterial-type flagellum organization"/>
    <property type="evidence" value="ECO:0007669"/>
    <property type="project" value="UniProtKB-KW"/>
</dbReference>
<evidence type="ECO:0000313" key="8">
    <source>
        <dbReference type="EMBL" id="CCP25610.1"/>
    </source>
</evidence>
<dbReference type="SUPFAM" id="SSF101498">
    <property type="entry name" value="Anti-sigma factor FlgM"/>
    <property type="match status" value="1"/>
</dbReference>
<keyword evidence="9" id="KW-1185">Reference proteome</keyword>
<feature type="domain" description="Anti-sigma-28 factor FlgM C-terminal" evidence="7">
    <location>
        <begin position="37"/>
        <end position="91"/>
    </location>
</feature>
<sequence>MNISKSQLLDGVMRTYLKNSEQIKTKADIKSKEIQADELSISADVQEFARLVKLASKADDIRIEKVKELKTMINAGTYNIDGKLVADKIIEEHFTEKLI</sequence>
<evidence type="ECO:0000256" key="2">
    <source>
        <dbReference type="ARBA" id="ARBA00017823"/>
    </source>
</evidence>
<dbReference type="NCBIfam" id="TIGR03824">
    <property type="entry name" value="FlgM_jcvi"/>
    <property type="match status" value="1"/>
</dbReference>
<proteinExistence type="inferred from homology"/>
<accession>F4LX26</accession>
<evidence type="ECO:0000256" key="6">
    <source>
        <dbReference type="ARBA" id="ARBA00023163"/>
    </source>
</evidence>
<dbReference type="RefSeq" id="WP_013777927.1">
    <property type="nucleotide sequence ID" value="NC_015519.1"/>
</dbReference>
<reference evidence="9" key="1">
    <citation type="journal article" date="2013" name="Genome Announc.">
        <title>First genome sequence of a syntrophic acetate-oxidizing bacterium, Tepidanaerobacter acetatoxydans strain Re1.</title>
        <authorList>
            <person name="Manzoor S."/>
            <person name="Bongcam-Rudloff E."/>
            <person name="Schnurer A."/>
            <person name="Muller B."/>
        </authorList>
    </citation>
    <scope>NUCLEOTIDE SEQUENCE [LARGE SCALE GENOMIC DNA]</scope>
    <source>
        <strain evidence="9">Re1</strain>
    </source>
</reference>
<evidence type="ECO:0000313" key="9">
    <source>
        <dbReference type="Proteomes" id="UP000010802"/>
    </source>
</evidence>
<dbReference type="PATRIC" id="fig|1209989.3.peg.991"/>
<dbReference type="HOGENOM" id="CLU_169011_3_4_9"/>
<dbReference type="InterPro" id="IPR031316">
    <property type="entry name" value="FlgM_C"/>
</dbReference>
<dbReference type="KEGG" id="tae:TepiRe1_0893"/>
<dbReference type="EMBL" id="HF563609">
    <property type="protein sequence ID" value="CCP25610.1"/>
    <property type="molecule type" value="Genomic_DNA"/>
</dbReference>
<dbReference type="InterPro" id="IPR035890">
    <property type="entry name" value="Anti-sigma-28_factor_FlgM_sf"/>
</dbReference>
<organism evidence="8 9">
    <name type="scientific">Tepidanaerobacter acetatoxydans (strain DSM 21804 / JCM 16047 / Re1)</name>
    <dbReference type="NCBI Taxonomy" id="1209989"/>
    <lineage>
        <taxon>Bacteria</taxon>
        <taxon>Bacillati</taxon>
        <taxon>Bacillota</taxon>
        <taxon>Clostridia</taxon>
        <taxon>Thermosediminibacterales</taxon>
        <taxon>Tepidanaerobacteraceae</taxon>
        <taxon>Tepidanaerobacter</taxon>
    </lineage>
</organism>
<dbReference type="STRING" id="1209989.TepRe1_0823"/>
<name>F4LX26_TEPAE</name>
<evidence type="ECO:0000256" key="3">
    <source>
        <dbReference type="ARBA" id="ARBA00022491"/>
    </source>
</evidence>
<dbReference type="Pfam" id="PF04316">
    <property type="entry name" value="FlgM"/>
    <property type="match status" value="1"/>
</dbReference>
<protein>
    <recommendedName>
        <fullName evidence="2">Negative regulator of flagellin synthesis</fullName>
    </recommendedName>
</protein>
<keyword evidence="8" id="KW-0966">Cell projection</keyword>
<dbReference type="GO" id="GO:0045892">
    <property type="term" value="P:negative regulation of DNA-templated transcription"/>
    <property type="evidence" value="ECO:0007669"/>
    <property type="project" value="InterPro"/>
</dbReference>
<gene>
    <name evidence="8" type="ordered locus">TEPIRE1_0893</name>
</gene>
<dbReference type="eggNOG" id="COG2747">
    <property type="taxonomic scope" value="Bacteria"/>
</dbReference>
<keyword evidence="8" id="KW-0282">Flagellum</keyword>
<accession>L0RXB6</accession>
<keyword evidence="8" id="KW-0969">Cilium</keyword>
<evidence type="ECO:0000256" key="1">
    <source>
        <dbReference type="ARBA" id="ARBA00005322"/>
    </source>
</evidence>
<dbReference type="AlphaFoldDB" id="F4LX26"/>
<evidence type="ECO:0000256" key="4">
    <source>
        <dbReference type="ARBA" id="ARBA00022795"/>
    </source>
</evidence>
<keyword evidence="6" id="KW-0804">Transcription</keyword>
<evidence type="ECO:0000259" key="7">
    <source>
        <dbReference type="Pfam" id="PF04316"/>
    </source>
</evidence>
<dbReference type="KEGG" id="tep:TepRe1_0823"/>
<dbReference type="InterPro" id="IPR007412">
    <property type="entry name" value="FlgM"/>
</dbReference>